<evidence type="ECO:0000259" key="2">
    <source>
        <dbReference type="Pfam" id="PF02014"/>
    </source>
</evidence>
<feature type="signal peptide" evidence="1">
    <location>
        <begin position="1"/>
        <end position="24"/>
    </location>
</feature>
<protein>
    <recommendedName>
        <fullName evidence="2">Reelin domain-containing protein</fullName>
    </recommendedName>
</protein>
<dbReference type="Gene3D" id="2.60.40.4060">
    <property type="entry name" value="Reeler domain"/>
    <property type="match status" value="1"/>
</dbReference>
<dbReference type="InterPro" id="IPR051237">
    <property type="entry name" value="Ferric-chelate_Red/DefProt"/>
</dbReference>
<evidence type="ECO:0000313" key="4">
    <source>
        <dbReference type="Proteomes" id="UP000000305"/>
    </source>
</evidence>
<proteinExistence type="predicted"/>
<sequence>MNFRPNFLLALSVQLLCFVSVLEAYSNGSLTDACYTMAPVHGDAQPNTGPCLYETALSETTIVQGGSLTITLQNITNNSFRGYMTMAFDASKPDDAGPVGTFGMPTDGQILSCPDGANNTISHKDNNSLKRNVQANWTAPDDLCERRIHILGKGTVSRKCYYIGQYAQYRDCTKYTISNNSSAGKI</sequence>
<dbReference type="InterPro" id="IPR042307">
    <property type="entry name" value="Reeler_sf"/>
</dbReference>
<dbReference type="Pfam" id="PF02014">
    <property type="entry name" value="Reeler"/>
    <property type="match status" value="1"/>
</dbReference>
<evidence type="ECO:0000256" key="1">
    <source>
        <dbReference type="SAM" id="SignalP"/>
    </source>
</evidence>
<dbReference type="CDD" id="cd08544">
    <property type="entry name" value="Reeler"/>
    <property type="match status" value="1"/>
</dbReference>
<dbReference type="GO" id="GO:0016020">
    <property type="term" value="C:membrane"/>
    <property type="evidence" value="ECO:0000318"/>
    <property type="project" value="GO_Central"/>
</dbReference>
<feature type="domain" description="Reelin" evidence="2">
    <location>
        <begin position="34"/>
        <end position="161"/>
    </location>
</feature>
<dbReference type="KEGG" id="dpx:DAPPUDRAFT_318466"/>
<dbReference type="InterPro" id="IPR002861">
    <property type="entry name" value="Reeler_dom"/>
</dbReference>
<reference evidence="3 4" key="1">
    <citation type="journal article" date="2011" name="Science">
        <title>The ecoresponsive genome of Daphnia pulex.</title>
        <authorList>
            <person name="Colbourne J.K."/>
            <person name="Pfrender M.E."/>
            <person name="Gilbert D."/>
            <person name="Thomas W.K."/>
            <person name="Tucker A."/>
            <person name="Oakley T.H."/>
            <person name="Tokishita S."/>
            <person name="Aerts A."/>
            <person name="Arnold G.J."/>
            <person name="Basu M.K."/>
            <person name="Bauer D.J."/>
            <person name="Caceres C.E."/>
            <person name="Carmel L."/>
            <person name="Casola C."/>
            <person name="Choi J.H."/>
            <person name="Detter J.C."/>
            <person name="Dong Q."/>
            <person name="Dusheyko S."/>
            <person name="Eads B.D."/>
            <person name="Frohlich T."/>
            <person name="Geiler-Samerotte K.A."/>
            <person name="Gerlach D."/>
            <person name="Hatcher P."/>
            <person name="Jogdeo S."/>
            <person name="Krijgsveld J."/>
            <person name="Kriventseva E.V."/>
            <person name="Kultz D."/>
            <person name="Laforsch C."/>
            <person name="Lindquist E."/>
            <person name="Lopez J."/>
            <person name="Manak J.R."/>
            <person name="Muller J."/>
            <person name="Pangilinan J."/>
            <person name="Patwardhan R.P."/>
            <person name="Pitluck S."/>
            <person name="Pritham E.J."/>
            <person name="Rechtsteiner A."/>
            <person name="Rho M."/>
            <person name="Rogozin I.B."/>
            <person name="Sakarya O."/>
            <person name="Salamov A."/>
            <person name="Schaack S."/>
            <person name="Shapiro H."/>
            <person name="Shiga Y."/>
            <person name="Skalitzky C."/>
            <person name="Smith Z."/>
            <person name="Souvorov A."/>
            <person name="Sung W."/>
            <person name="Tang Z."/>
            <person name="Tsuchiya D."/>
            <person name="Tu H."/>
            <person name="Vos H."/>
            <person name="Wang M."/>
            <person name="Wolf Y.I."/>
            <person name="Yamagata H."/>
            <person name="Yamada T."/>
            <person name="Ye Y."/>
            <person name="Shaw J.R."/>
            <person name="Andrews J."/>
            <person name="Crease T.J."/>
            <person name="Tang H."/>
            <person name="Lucas S.M."/>
            <person name="Robertson H.M."/>
            <person name="Bork P."/>
            <person name="Koonin E.V."/>
            <person name="Zdobnov E.M."/>
            <person name="Grigoriev I.V."/>
            <person name="Lynch M."/>
            <person name="Boore J.L."/>
        </authorList>
    </citation>
    <scope>NUCLEOTIDE SEQUENCE [LARGE SCALE GENOMIC DNA]</scope>
</reference>
<dbReference type="InParanoid" id="E9GIX8"/>
<dbReference type="AlphaFoldDB" id="E9GIX8"/>
<feature type="chain" id="PRO_5003237500" description="Reelin domain-containing protein" evidence="1">
    <location>
        <begin position="25"/>
        <end position="186"/>
    </location>
</feature>
<keyword evidence="1" id="KW-0732">Signal</keyword>
<accession>E9GIX8</accession>
<keyword evidence="4" id="KW-1185">Reference proteome</keyword>
<dbReference type="EMBL" id="GL732547">
    <property type="protein sequence ID" value="EFX80343.1"/>
    <property type="molecule type" value="Genomic_DNA"/>
</dbReference>
<dbReference type="PhylomeDB" id="E9GIX8"/>
<dbReference type="PANTHER" id="PTHR45828">
    <property type="entry name" value="CYTOCHROME B561/FERRIC REDUCTASE TRANSMEMBRANE"/>
    <property type="match status" value="1"/>
</dbReference>
<dbReference type="OrthoDB" id="6418377at2759"/>
<evidence type="ECO:0000313" key="3">
    <source>
        <dbReference type="EMBL" id="EFX80343.1"/>
    </source>
</evidence>
<dbReference type="HOGENOM" id="CLU_091827_0_1_1"/>
<name>E9GIX8_DAPPU</name>
<dbReference type="Proteomes" id="UP000000305">
    <property type="component" value="Unassembled WGS sequence"/>
</dbReference>
<gene>
    <name evidence="3" type="ORF">DAPPUDRAFT_318466</name>
</gene>
<dbReference type="PANTHER" id="PTHR45828:SF36">
    <property type="entry name" value="REELIN DOMAIN-CONTAINING PROTEIN"/>
    <property type="match status" value="1"/>
</dbReference>
<organism evidence="3 4">
    <name type="scientific">Daphnia pulex</name>
    <name type="common">Water flea</name>
    <dbReference type="NCBI Taxonomy" id="6669"/>
    <lineage>
        <taxon>Eukaryota</taxon>
        <taxon>Metazoa</taxon>
        <taxon>Ecdysozoa</taxon>
        <taxon>Arthropoda</taxon>
        <taxon>Crustacea</taxon>
        <taxon>Branchiopoda</taxon>
        <taxon>Diplostraca</taxon>
        <taxon>Cladocera</taxon>
        <taxon>Anomopoda</taxon>
        <taxon>Daphniidae</taxon>
        <taxon>Daphnia</taxon>
    </lineage>
</organism>